<dbReference type="SUPFAM" id="SSF50729">
    <property type="entry name" value="PH domain-like"/>
    <property type="match status" value="1"/>
</dbReference>
<dbReference type="InterPro" id="IPR019517">
    <property type="entry name" value="Integrin-bd_ICAP-1"/>
</dbReference>
<dbReference type="Pfam" id="PF10480">
    <property type="entry name" value="ICAP-1_inte_bdg"/>
    <property type="match status" value="1"/>
</dbReference>
<dbReference type="Gene3D" id="6.20.360.10">
    <property type="match status" value="1"/>
</dbReference>
<protein>
    <recommendedName>
        <fullName evidence="3">PID domain-containing protein</fullName>
    </recommendedName>
</protein>
<dbReference type="Proteomes" id="UP001608902">
    <property type="component" value="Unassembled WGS sequence"/>
</dbReference>
<proteinExistence type="predicted"/>
<dbReference type="PANTHER" id="PTHR32055">
    <property type="entry name" value="INTEGRIN BETA-1-BINDING PROTEIN 1"/>
    <property type="match status" value="1"/>
</dbReference>
<reference evidence="1 2" key="1">
    <citation type="submission" date="2024-08" db="EMBL/GenBank/DDBJ databases">
        <title>Gnathostoma spinigerum genome.</title>
        <authorList>
            <person name="Gonzalez-Bertolin B."/>
            <person name="Monzon S."/>
            <person name="Zaballos A."/>
            <person name="Jimenez P."/>
            <person name="Dekumyoy P."/>
            <person name="Varona S."/>
            <person name="Cuesta I."/>
            <person name="Sumanam S."/>
            <person name="Adisakwattana P."/>
            <person name="Gasser R.B."/>
            <person name="Hernandez-Gonzalez A."/>
            <person name="Young N.D."/>
            <person name="Perteguer M.J."/>
        </authorList>
    </citation>
    <scope>NUCLEOTIDE SEQUENCE [LARGE SCALE GENOMIC DNA]</scope>
    <source>
        <strain evidence="1">AL3</strain>
        <tissue evidence="1">Liver</tissue>
    </source>
</reference>
<dbReference type="EMBL" id="JBGFUD010008297">
    <property type="protein sequence ID" value="MFH4982001.1"/>
    <property type="molecule type" value="Genomic_DNA"/>
</dbReference>
<dbReference type="AlphaFoldDB" id="A0ABD6EWY0"/>
<keyword evidence="2" id="KW-1185">Reference proteome</keyword>
<evidence type="ECO:0000313" key="2">
    <source>
        <dbReference type="Proteomes" id="UP001608902"/>
    </source>
</evidence>
<gene>
    <name evidence="1" type="ORF">AB6A40_008710</name>
</gene>
<comment type="caution">
    <text evidence="1">The sequence shown here is derived from an EMBL/GenBank/DDBJ whole genome shotgun (WGS) entry which is preliminary data.</text>
</comment>
<organism evidence="1 2">
    <name type="scientific">Gnathostoma spinigerum</name>
    <dbReference type="NCBI Taxonomy" id="75299"/>
    <lineage>
        <taxon>Eukaryota</taxon>
        <taxon>Metazoa</taxon>
        <taxon>Ecdysozoa</taxon>
        <taxon>Nematoda</taxon>
        <taxon>Chromadorea</taxon>
        <taxon>Rhabditida</taxon>
        <taxon>Spirurina</taxon>
        <taxon>Gnathostomatomorpha</taxon>
        <taxon>Gnathostomatoidea</taxon>
        <taxon>Gnathostomatidae</taxon>
        <taxon>Gnathostoma</taxon>
    </lineage>
</organism>
<dbReference type="PANTHER" id="PTHR32055:SF1">
    <property type="entry name" value="INTEGRIN BETA-1-BINDING PROTEIN 1"/>
    <property type="match status" value="1"/>
</dbReference>
<evidence type="ECO:0000313" key="1">
    <source>
        <dbReference type="EMBL" id="MFH4982001.1"/>
    </source>
</evidence>
<evidence type="ECO:0008006" key="3">
    <source>
        <dbReference type="Google" id="ProtNLM"/>
    </source>
</evidence>
<name>A0ABD6EWY0_9BILA</name>
<sequence length="174" mass="19770">MGDKRLEKFYYVGIVESTVDDKETVGFVRRKMEICDHSSEELIINHVEEAQLRNALRREIRENTVVHIAMSKHGLKIIDATDGSVLDRVPLLSVVQSVSFDDGFGNTNVVFVVQKALSTTKQCYIFRAQSPHDADHICAQLQGEVFGRAKTKSPRRNEFKRGCMKIVQDGWEQS</sequence>
<accession>A0ABD6EWY0</accession>